<feature type="region of interest" description="Disordered" evidence="1">
    <location>
        <begin position="1"/>
        <end position="28"/>
    </location>
</feature>
<evidence type="ECO:0000313" key="2">
    <source>
        <dbReference type="EMBL" id="KAK9295473.1"/>
    </source>
</evidence>
<feature type="compositionally biased region" description="Basic and acidic residues" evidence="1">
    <location>
        <begin position="190"/>
        <end position="208"/>
    </location>
</feature>
<evidence type="ECO:0000256" key="1">
    <source>
        <dbReference type="SAM" id="MobiDB-lite"/>
    </source>
</evidence>
<name>A0AAW0ZCW0_9HYME</name>
<reference evidence="2 3" key="1">
    <citation type="submission" date="2024-05" db="EMBL/GenBank/DDBJ databases">
        <title>The nuclear and mitochondrial genome assemblies of Tetragonisca angustula (Apidae: Meliponini), a tiny yet remarkable pollinator in the Neotropics.</title>
        <authorList>
            <person name="Ferrari R."/>
            <person name="Ricardo P.C."/>
            <person name="Dias F.C."/>
            <person name="Araujo N.S."/>
            <person name="Soares D.O."/>
            <person name="Zhou Q.-S."/>
            <person name="Zhu C.-D."/>
            <person name="Coutinho L."/>
            <person name="Airas M.C."/>
            <person name="Batista T.M."/>
        </authorList>
    </citation>
    <scope>NUCLEOTIDE SEQUENCE [LARGE SCALE GENOMIC DNA]</scope>
    <source>
        <strain evidence="2">ASF017062</strain>
        <tissue evidence="2">Abdomen</tissue>
    </source>
</reference>
<feature type="region of interest" description="Disordered" evidence="1">
    <location>
        <begin position="172"/>
        <end position="225"/>
    </location>
</feature>
<feature type="compositionally biased region" description="Polar residues" evidence="1">
    <location>
        <begin position="9"/>
        <end position="20"/>
    </location>
</feature>
<accession>A0AAW0ZCW0</accession>
<feature type="region of interest" description="Disordered" evidence="1">
    <location>
        <begin position="238"/>
        <end position="261"/>
    </location>
</feature>
<feature type="compositionally biased region" description="Polar residues" evidence="1">
    <location>
        <begin position="211"/>
        <end position="225"/>
    </location>
</feature>
<evidence type="ECO:0000313" key="3">
    <source>
        <dbReference type="Proteomes" id="UP001432146"/>
    </source>
</evidence>
<dbReference type="EMBL" id="JAWNGG020000259">
    <property type="protein sequence ID" value="KAK9295473.1"/>
    <property type="molecule type" value="Genomic_DNA"/>
</dbReference>
<sequence length="363" mass="42174">MESKRGCCEQSTFSPVSPSICNEPRGSDRQAIKPPIEECCGLRKCKYAKSQVETDFCNTQRLLERIRYLKRNVQDLEYAQQSVKREIVEKKDTTCQTQDPSRSDVNNFREILDNCIKEMTRLRGLFEDENVWWKIFKKREFNCCEQKLPHLHGYLDGTMVTLKIMEERNEFGEPVATSTPIKSPPSPNSSDHKGNDRSQREERAENHSKAHANSSTNTETVSDSCQYPKSCQIYEGNRDSTRAETQDETVDQTQPDSEQPRTISYDETFDRDNTNDAYDWFSKNNVEYAERPSITFNSENTARRAIIVADISTSIDLIPYARYRNIRPSIKRLRDVQERSFSIRESKVKKQIHQASRTGQRYA</sequence>
<gene>
    <name evidence="2" type="ORF">QLX08_010224</name>
</gene>
<organism evidence="2 3">
    <name type="scientific">Tetragonisca angustula</name>
    <dbReference type="NCBI Taxonomy" id="166442"/>
    <lineage>
        <taxon>Eukaryota</taxon>
        <taxon>Metazoa</taxon>
        <taxon>Ecdysozoa</taxon>
        <taxon>Arthropoda</taxon>
        <taxon>Hexapoda</taxon>
        <taxon>Insecta</taxon>
        <taxon>Pterygota</taxon>
        <taxon>Neoptera</taxon>
        <taxon>Endopterygota</taxon>
        <taxon>Hymenoptera</taxon>
        <taxon>Apocrita</taxon>
        <taxon>Aculeata</taxon>
        <taxon>Apoidea</taxon>
        <taxon>Anthophila</taxon>
        <taxon>Apidae</taxon>
        <taxon>Tetragonisca</taxon>
    </lineage>
</organism>
<dbReference type="AlphaFoldDB" id="A0AAW0ZCW0"/>
<comment type="caution">
    <text evidence="2">The sequence shown here is derived from an EMBL/GenBank/DDBJ whole genome shotgun (WGS) entry which is preliminary data.</text>
</comment>
<dbReference type="Proteomes" id="UP001432146">
    <property type="component" value="Unassembled WGS sequence"/>
</dbReference>
<protein>
    <submittedName>
        <fullName evidence="2">Uncharacterized protein</fullName>
    </submittedName>
</protein>
<proteinExistence type="predicted"/>
<keyword evidence="3" id="KW-1185">Reference proteome</keyword>
<feature type="compositionally biased region" description="Polar residues" evidence="1">
    <location>
        <begin position="251"/>
        <end position="261"/>
    </location>
</feature>